<evidence type="ECO:0000313" key="2">
    <source>
        <dbReference type="Proteomes" id="UP000192582"/>
    </source>
</evidence>
<dbReference type="Proteomes" id="UP000192582">
    <property type="component" value="Unassembled WGS sequence"/>
</dbReference>
<gene>
    <name evidence="1" type="ORF">SAMN00790413_01275</name>
</gene>
<dbReference type="EMBL" id="FWWU01000009">
    <property type="protein sequence ID" value="SMB91744.1"/>
    <property type="molecule type" value="Genomic_DNA"/>
</dbReference>
<reference evidence="1 2" key="1">
    <citation type="submission" date="2017-04" db="EMBL/GenBank/DDBJ databases">
        <authorList>
            <person name="Afonso C.L."/>
            <person name="Miller P.J."/>
            <person name="Scott M.A."/>
            <person name="Spackman E."/>
            <person name="Goraichik I."/>
            <person name="Dimitrov K.M."/>
            <person name="Suarez D.L."/>
            <person name="Swayne D.E."/>
        </authorList>
    </citation>
    <scope>NUCLEOTIDE SEQUENCE [LARGE SCALE GENOMIC DNA]</scope>
    <source>
        <strain evidence="1 2">KR-140</strain>
    </source>
</reference>
<keyword evidence="2" id="KW-1185">Reference proteome</keyword>
<proteinExistence type="predicted"/>
<evidence type="ECO:0000313" key="1">
    <source>
        <dbReference type="EMBL" id="SMB91744.1"/>
    </source>
</evidence>
<name>A0A1W1VFI5_9DEIO</name>
<sequence length="96" mass="10611">MQLLKRAHEFEYRDHRGVDQLGTADVWVAGGGERAVLVLRGLCVLDVLAHAQEALSTLHVTWLPYLLRPDVHLEVLVLRPPGEASKARALVLPLCA</sequence>
<accession>A0A1W1VFI5</accession>
<organism evidence="1 2">
    <name type="scientific">Deinococcus hopiensis KR-140</name>
    <dbReference type="NCBI Taxonomy" id="695939"/>
    <lineage>
        <taxon>Bacteria</taxon>
        <taxon>Thermotogati</taxon>
        <taxon>Deinococcota</taxon>
        <taxon>Deinococci</taxon>
        <taxon>Deinococcales</taxon>
        <taxon>Deinococcaceae</taxon>
        <taxon>Deinococcus</taxon>
    </lineage>
</organism>
<dbReference type="OrthoDB" id="70752at2"/>
<dbReference type="AlphaFoldDB" id="A0A1W1VFI5"/>
<protein>
    <submittedName>
        <fullName evidence="1">Uncharacterized protein</fullName>
    </submittedName>
</protein>
<dbReference type="RefSeq" id="WP_084048778.1">
    <property type="nucleotide sequence ID" value="NZ_FWWU01000009.1"/>
</dbReference>